<sequence>MATLVRKPTSISRAPTSANFHADESVWTSTPIRASTAHDFRDRFDYASHYGEELCRILRAYGYKAAVGLTLDSSEADTDFTVLLANLSHVLSLISHYECEKLLDLDYDYSEYNMSMNEHLFIILPTVLRGTALALQEARQRVCSPTTGVLPCSAFGSTFTLSSLSLRISSVYRDEGPLARLSKPWRQSPGGGGRTPAGGGRGGASVMAVRPGEYVKPKLGLVEA</sequence>
<evidence type="ECO:0000313" key="3">
    <source>
        <dbReference type="Proteomes" id="UP001190700"/>
    </source>
</evidence>
<dbReference type="EMBL" id="LGRX02032205">
    <property type="protein sequence ID" value="KAK3244150.1"/>
    <property type="molecule type" value="Genomic_DNA"/>
</dbReference>
<gene>
    <name evidence="2" type="ORF">CYMTET_46225</name>
</gene>
<protein>
    <submittedName>
        <fullName evidence="2">Uncharacterized protein</fullName>
    </submittedName>
</protein>
<organism evidence="2 3">
    <name type="scientific">Cymbomonas tetramitiformis</name>
    <dbReference type="NCBI Taxonomy" id="36881"/>
    <lineage>
        <taxon>Eukaryota</taxon>
        <taxon>Viridiplantae</taxon>
        <taxon>Chlorophyta</taxon>
        <taxon>Pyramimonadophyceae</taxon>
        <taxon>Pyramimonadales</taxon>
        <taxon>Pyramimonadaceae</taxon>
        <taxon>Cymbomonas</taxon>
    </lineage>
</organism>
<evidence type="ECO:0000313" key="2">
    <source>
        <dbReference type="EMBL" id="KAK3244150.1"/>
    </source>
</evidence>
<feature type="region of interest" description="Disordered" evidence="1">
    <location>
        <begin position="181"/>
        <end position="206"/>
    </location>
</feature>
<dbReference type="Proteomes" id="UP001190700">
    <property type="component" value="Unassembled WGS sequence"/>
</dbReference>
<name>A0AAE0EYW6_9CHLO</name>
<proteinExistence type="predicted"/>
<reference evidence="2 3" key="1">
    <citation type="journal article" date="2015" name="Genome Biol. Evol.">
        <title>Comparative Genomics of a Bacterivorous Green Alga Reveals Evolutionary Causalities and Consequences of Phago-Mixotrophic Mode of Nutrition.</title>
        <authorList>
            <person name="Burns J.A."/>
            <person name="Paasch A."/>
            <person name="Narechania A."/>
            <person name="Kim E."/>
        </authorList>
    </citation>
    <scope>NUCLEOTIDE SEQUENCE [LARGE SCALE GENOMIC DNA]</scope>
    <source>
        <strain evidence="2 3">PLY_AMNH</strain>
    </source>
</reference>
<keyword evidence="3" id="KW-1185">Reference proteome</keyword>
<evidence type="ECO:0000256" key="1">
    <source>
        <dbReference type="SAM" id="MobiDB-lite"/>
    </source>
</evidence>
<feature type="compositionally biased region" description="Gly residues" evidence="1">
    <location>
        <begin position="189"/>
        <end position="203"/>
    </location>
</feature>
<dbReference type="AlphaFoldDB" id="A0AAE0EYW6"/>
<comment type="caution">
    <text evidence="2">The sequence shown here is derived from an EMBL/GenBank/DDBJ whole genome shotgun (WGS) entry which is preliminary data.</text>
</comment>
<accession>A0AAE0EYW6</accession>